<keyword evidence="1" id="KW-0175">Coiled coil</keyword>
<reference evidence="3" key="1">
    <citation type="journal article" date="2020" name="Microb. Genom.">
        <title>Genetic diversity of clinical and environmental Mucorales isolates obtained from an investigation of mucormycosis cases among solid organ transplant recipients.</title>
        <authorList>
            <person name="Nguyen M.H."/>
            <person name="Kaul D."/>
            <person name="Muto C."/>
            <person name="Cheng S.J."/>
            <person name="Richter R.A."/>
            <person name="Bruno V.M."/>
            <person name="Liu G."/>
            <person name="Beyhan S."/>
            <person name="Sundermann A.J."/>
            <person name="Mounaud S."/>
            <person name="Pasculle A.W."/>
            <person name="Nierman W.C."/>
            <person name="Driscoll E."/>
            <person name="Cumbie R."/>
            <person name="Clancy C.J."/>
            <person name="Dupont C.L."/>
        </authorList>
    </citation>
    <scope>NUCLEOTIDE SEQUENCE</scope>
    <source>
        <strain evidence="3">GL16</strain>
    </source>
</reference>
<protein>
    <submittedName>
        <fullName evidence="3">Uncharacterized protein</fullName>
    </submittedName>
</protein>
<organism evidence="3 4">
    <name type="scientific">Rhizopus oryzae</name>
    <name type="common">Mucormycosis agent</name>
    <name type="synonym">Rhizopus arrhizus var. delemar</name>
    <dbReference type="NCBI Taxonomy" id="64495"/>
    <lineage>
        <taxon>Eukaryota</taxon>
        <taxon>Fungi</taxon>
        <taxon>Fungi incertae sedis</taxon>
        <taxon>Mucoromycota</taxon>
        <taxon>Mucoromycotina</taxon>
        <taxon>Mucoromycetes</taxon>
        <taxon>Mucorales</taxon>
        <taxon>Mucorineae</taxon>
        <taxon>Rhizopodaceae</taxon>
        <taxon>Rhizopus</taxon>
    </lineage>
</organism>
<evidence type="ECO:0000313" key="3">
    <source>
        <dbReference type="EMBL" id="KAG1552844.1"/>
    </source>
</evidence>
<proteinExistence type="predicted"/>
<gene>
    <name evidence="3" type="ORF">G6F51_000965</name>
</gene>
<evidence type="ECO:0000313" key="4">
    <source>
        <dbReference type="Proteomes" id="UP000717996"/>
    </source>
</evidence>
<evidence type="ECO:0000256" key="1">
    <source>
        <dbReference type="SAM" id="Coils"/>
    </source>
</evidence>
<comment type="caution">
    <text evidence="3">The sequence shown here is derived from an EMBL/GenBank/DDBJ whole genome shotgun (WGS) entry which is preliminary data.</text>
</comment>
<feature type="coiled-coil region" evidence="1">
    <location>
        <begin position="1"/>
        <end position="35"/>
    </location>
</feature>
<dbReference type="OrthoDB" id="2206543at2759"/>
<sequence length="162" mass="18427">MPQDNKQLQRLRAKLAAASNEIRKLQQGNALLRQQLALLPSPTSTVSPLNEYASSPTTNKCPHSPNNIVSPPSKVSKPRYNTSHYSITAIVKQFSAPTTDIQYPDRHVVSLLIHYGYENEIREQLHKVHILVRDDFDPLDPENVRDPEFINAQTDRKVEHAR</sequence>
<name>A0A9P6YN52_RHIOR</name>
<dbReference type="AlphaFoldDB" id="A0A9P6YN52"/>
<accession>A0A9P6YN52</accession>
<feature type="region of interest" description="Disordered" evidence="2">
    <location>
        <begin position="142"/>
        <end position="162"/>
    </location>
</feature>
<dbReference type="EMBL" id="JAANIT010000065">
    <property type="protein sequence ID" value="KAG1552844.1"/>
    <property type="molecule type" value="Genomic_DNA"/>
</dbReference>
<feature type="region of interest" description="Disordered" evidence="2">
    <location>
        <begin position="45"/>
        <end position="78"/>
    </location>
</feature>
<evidence type="ECO:0000256" key="2">
    <source>
        <dbReference type="SAM" id="MobiDB-lite"/>
    </source>
</evidence>
<dbReference type="Proteomes" id="UP000717996">
    <property type="component" value="Unassembled WGS sequence"/>
</dbReference>
<feature type="compositionally biased region" description="Polar residues" evidence="2">
    <location>
        <begin position="45"/>
        <end position="70"/>
    </location>
</feature>